<feature type="transmembrane region" description="Helical" evidence="1">
    <location>
        <begin position="54"/>
        <end position="73"/>
    </location>
</feature>
<reference evidence="2 3" key="1">
    <citation type="submission" date="2024-09" db="EMBL/GenBank/DDBJ databases">
        <title>Taxonomic and Genotyping Characterization of Leptospira Strains isolated from Multiple Sources in Colombia highlights the importance of intermediate species.</title>
        <authorList>
            <person name="Torres Higuera L."/>
            <person name="Rojas Tapias D."/>
            <person name="Jimenez Velasquez S."/>
            <person name="Renjifo Ibanez C."/>
        </authorList>
    </citation>
    <scope>NUCLEOTIDE SEQUENCE [LARGE SCALE GENOMIC DNA]</scope>
    <source>
        <strain evidence="2 3">Lep080</strain>
    </source>
</reference>
<gene>
    <name evidence="2" type="ORF">ACE5IX_06080</name>
</gene>
<dbReference type="Pfam" id="PF06127">
    <property type="entry name" value="Mpo1-like"/>
    <property type="match status" value="1"/>
</dbReference>
<protein>
    <submittedName>
        <fullName evidence="2">Mpo1-like protein</fullName>
    </submittedName>
</protein>
<keyword evidence="3" id="KW-1185">Reference proteome</keyword>
<keyword evidence="1" id="KW-0472">Membrane</keyword>
<proteinExistence type="predicted"/>
<feature type="transmembrane region" description="Helical" evidence="1">
    <location>
        <begin position="30"/>
        <end position="48"/>
    </location>
</feature>
<dbReference type="RefSeq" id="WP_375516790.1">
    <property type="nucleotide sequence ID" value="NZ_JBHILI010000002.1"/>
</dbReference>
<keyword evidence="1" id="KW-1133">Transmembrane helix</keyword>
<dbReference type="InterPro" id="IPR009305">
    <property type="entry name" value="Mpo1-like"/>
</dbReference>
<comment type="caution">
    <text evidence="2">The sequence shown here is derived from an EMBL/GenBank/DDBJ whole genome shotgun (WGS) entry which is preliminary data.</text>
</comment>
<evidence type="ECO:0000256" key="1">
    <source>
        <dbReference type="SAM" id="Phobius"/>
    </source>
</evidence>
<keyword evidence="1" id="KW-0812">Transmembrane</keyword>
<dbReference type="EMBL" id="JBHILJ010000002">
    <property type="protein sequence ID" value="MFB5736066.1"/>
    <property type="molecule type" value="Genomic_DNA"/>
</dbReference>
<organism evidence="2 3">
    <name type="scientific">Leptospira wolffii</name>
    <dbReference type="NCBI Taxonomy" id="409998"/>
    <lineage>
        <taxon>Bacteria</taxon>
        <taxon>Pseudomonadati</taxon>
        <taxon>Spirochaetota</taxon>
        <taxon>Spirochaetia</taxon>
        <taxon>Leptospirales</taxon>
        <taxon>Leptospiraceae</taxon>
        <taxon>Leptospira</taxon>
    </lineage>
</organism>
<evidence type="ECO:0000313" key="3">
    <source>
        <dbReference type="Proteomes" id="UP001580391"/>
    </source>
</evidence>
<evidence type="ECO:0000313" key="2">
    <source>
        <dbReference type="EMBL" id="MFB5736066.1"/>
    </source>
</evidence>
<name>A0ABV5BL85_9LEPT</name>
<sequence length="113" mass="13469">MTMSENKKYETLQEFWPFYLREHSNKMNRVFHFIGTTCALIFIISSLVFLNAWYLLAALFSGYFFAWIGHFFLEKNRPATFIYPFKSFVSDWRMYFCTITGQLGKELQKAGVK</sequence>
<dbReference type="Proteomes" id="UP001580391">
    <property type="component" value="Unassembled WGS sequence"/>
</dbReference>
<dbReference type="PANTHER" id="PTHR34205:SF2">
    <property type="entry name" value="DUF962 DOMAIN-CONTAINING PROTEIN"/>
    <property type="match status" value="1"/>
</dbReference>
<dbReference type="PANTHER" id="PTHR34205">
    <property type="entry name" value="TRANSMEMBRANE PROTEIN"/>
    <property type="match status" value="1"/>
</dbReference>
<accession>A0ABV5BL85</accession>